<dbReference type="InterPro" id="IPR029061">
    <property type="entry name" value="THDP-binding"/>
</dbReference>
<organism evidence="2 3">
    <name type="scientific">Staphylococcus gallinarum</name>
    <dbReference type="NCBI Taxonomy" id="1293"/>
    <lineage>
        <taxon>Bacteria</taxon>
        <taxon>Bacillati</taxon>
        <taxon>Bacillota</taxon>
        <taxon>Bacilli</taxon>
        <taxon>Bacillales</taxon>
        <taxon>Staphylococcaceae</taxon>
        <taxon>Staphylococcus</taxon>
    </lineage>
</organism>
<protein>
    <submittedName>
        <fullName evidence="2">2-succinyl-5-enolpyruvyl-6-hydroxy-3-cyclohexene-1-carboxylate synthase</fullName>
    </submittedName>
</protein>
<proteinExistence type="predicted"/>
<dbReference type="PANTHER" id="PTHR42916">
    <property type="entry name" value="2-SUCCINYL-5-ENOLPYRUVYL-6-HYDROXY-3-CYCLOHEXENE-1-CARBOXYLATE SYNTHASE"/>
    <property type="match status" value="1"/>
</dbReference>
<accession>A0A3A0UPE5</accession>
<name>A0A3A0UPE5_STAGA</name>
<feature type="non-terminal residue" evidence="2">
    <location>
        <position position="219"/>
    </location>
</feature>
<feature type="non-terminal residue" evidence="2">
    <location>
        <position position="1"/>
    </location>
</feature>
<dbReference type="InterPro" id="IPR032264">
    <property type="entry name" value="MenD_middle"/>
</dbReference>
<sequence>IHDMPILADPLSQLRREHHPNVVTTYDLLLRSGLELEADFVIRVGKPVISKKLNQWLKVTEAFQILVQNNDRPDAFPITPHVSYEMSANDFFRQLSEMPTVERKQWLEKWQTVEKHAIVEIKDHLRTATDEAAYVGNVLDKLTKDDAIFVSNSMPIRDVDNLFIDCEAEVFANRGANGIDGVTSTALGMAVHKKITLLIGDLAFYHDMNGLLMSKLNDI</sequence>
<gene>
    <name evidence="2" type="ORF">BUZ14_15685</name>
</gene>
<comment type="caution">
    <text evidence="2">The sequence shown here is derived from an EMBL/GenBank/DDBJ whole genome shotgun (WGS) entry which is preliminary data.</text>
</comment>
<dbReference type="Gene3D" id="3.40.50.1220">
    <property type="entry name" value="TPP-binding domain"/>
    <property type="match status" value="1"/>
</dbReference>
<evidence type="ECO:0000259" key="1">
    <source>
        <dbReference type="Pfam" id="PF16582"/>
    </source>
</evidence>
<dbReference type="PANTHER" id="PTHR42916:SF1">
    <property type="entry name" value="PROTEIN PHYLLO, CHLOROPLASTIC"/>
    <property type="match status" value="1"/>
</dbReference>
<dbReference type="AlphaFoldDB" id="A0A3A0UPE5"/>
<dbReference type="SUPFAM" id="SSF52518">
    <property type="entry name" value="Thiamin diphosphate-binding fold (THDP-binding)"/>
    <property type="match status" value="1"/>
</dbReference>
<dbReference type="Proteomes" id="UP000265541">
    <property type="component" value="Unassembled WGS sequence"/>
</dbReference>
<dbReference type="Gene3D" id="3.40.50.970">
    <property type="match status" value="1"/>
</dbReference>
<evidence type="ECO:0000313" key="3">
    <source>
        <dbReference type="Proteomes" id="UP000265541"/>
    </source>
</evidence>
<reference evidence="2 3" key="1">
    <citation type="journal article" date="2016" name="Front. Microbiol.">
        <title>Comprehensive Phylogenetic Analysis of Bovine Non-aureus Staphylococci Species Based on Whole-Genome Sequencing.</title>
        <authorList>
            <person name="Naushad S."/>
            <person name="Barkema H.W."/>
            <person name="Luby C."/>
            <person name="Condas L.A."/>
            <person name="Nobrega D.B."/>
            <person name="Carson D.A."/>
            <person name="De Buck J."/>
        </authorList>
    </citation>
    <scope>NUCLEOTIDE SEQUENCE [LARGE SCALE GENOMIC DNA]</scope>
    <source>
        <strain evidence="2 3">SNUC 4781</strain>
    </source>
</reference>
<dbReference type="Pfam" id="PF16582">
    <property type="entry name" value="TPP_enzyme_M_2"/>
    <property type="match status" value="1"/>
</dbReference>
<evidence type="ECO:0000313" key="2">
    <source>
        <dbReference type="EMBL" id="RIP22437.1"/>
    </source>
</evidence>
<feature type="domain" description="Menaquinone biosynthesis protein MenD middle" evidence="1">
    <location>
        <begin position="5"/>
        <end position="150"/>
    </location>
</feature>
<dbReference type="EMBL" id="QYJN01000336">
    <property type="protein sequence ID" value="RIP22437.1"/>
    <property type="molecule type" value="Genomic_DNA"/>
</dbReference>